<accession>A0A1E2VAQ0</accession>
<protein>
    <submittedName>
        <fullName evidence="15">Aldehyde dehydrogenase</fullName>
    </submittedName>
</protein>
<evidence type="ECO:0000256" key="13">
    <source>
        <dbReference type="SAM" id="Phobius"/>
    </source>
</evidence>
<dbReference type="EMBL" id="MDTQ01000001">
    <property type="protein sequence ID" value="ODC04090.1"/>
    <property type="molecule type" value="Genomic_DNA"/>
</dbReference>
<dbReference type="GO" id="GO:0005506">
    <property type="term" value="F:iron ion binding"/>
    <property type="evidence" value="ECO:0007669"/>
    <property type="project" value="InterPro"/>
</dbReference>
<keyword evidence="3" id="KW-1003">Cell membrane</keyword>
<feature type="binding site" description="covalent" evidence="11">
    <location>
        <position position="344"/>
    </location>
    <ligand>
        <name>heme c</name>
        <dbReference type="ChEBI" id="CHEBI:61717"/>
        <label>3</label>
    </ligand>
</feature>
<keyword evidence="13" id="KW-0812">Transmembrane</keyword>
<dbReference type="GO" id="GO:0020037">
    <property type="term" value="F:heme binding"/>
    <property type="evidence" value="ECO:0007669"/>
    <property type="project" value="InterPro"/>
</dbReference>
<dbReference type="InterPro" id="IPR009056">
    <property type="entry name" value="Cyt_c-like_dom"/>
</dbReference>
<dbReference type="STRING" id="197479.BFW38_11665"/>
<dbReference type="PANTHER" id="PTHR35008:SF8">
    <property type="entry name" value="ALCOHOL DEHYDROGENASE CYTOCHROME C SUBUNIT"/>
    <property type="match status" value="1"/>
</dbReference>
<evidence type="ECO:0000256" key="11">
    <source>
        <dbReference type="PIRSR" id="PIRSR000018-50"/>
    </source>
</evidence>
<dbReference type="Pfam" id="PF13442">
    <property type="entry name" value="Cytochrome_CBB3"/>
    <property type="match status" value="2"/>
</dbReference>
<dbReference type="PANTHER" id="PTHR35008">
    <property type="entry name" value="BLL4482 PROTEIN-RELATED"/>
    <property type="match status" value="1"/>
</dbReference>
<feature type="domain" description="Cytochrome c" evidence="14">
    <location>
        <begin position="328"/>
        <end position="414"/>
    </location>
</feature>
<keyword evidence="4 11" id="KW-0349">Heme</keyword>
<dbReference type="AlphaFoldDB" id="A0A1E2VAQ0"/>
<keyword evidence="10 13" id="KW-0472">Membrane</keyword>
<feature type="binding site" description="covalent" evidence="11">
    <location>
        <position position="60"/>
    </location>
    <ligand>
        <name>heme c</name>
        <dbReference type="ChEBI" id="CHEBI:61717"/>
        <label>1</label>
    </ligand>
</feature>
<evidence type="ECO:0000313" key="16">
    <source>
        <dbReference type="Proteomes" id="UP000094291"/>
    </source>
</evidence>
<reference evidence="15 16" key="1">
    <citation type="submission" date="2016-08" db="EMBL/GenBank/DDBJ databases">
        <authorList>
            <person name="Seilhamer J.J."/>
        </authorList>
    </citation>
    <scope>NUCLEOTIDE SEQUENCE [LARGE SCALE GENOMIC DNA]</scope>
    <source>
        <strain evidence="15 16">PH27A</strain>
    </source>
</reference>
<keyword evidence="9 12" id="KW-0408">Iron</keyword>
<evidence type="ECO:0000256" key="5">
    <source>
        <dbReference type="ARBA" id="ARBA00022723"/>
    </source>
</evidence>
<feature type="binding site" description="axial binding residue" evidence="12">
    <location>
        <position position="345"/>
    </location>
    <ligand>
        <name>heme c</name>
        <dbReference type="ChEBI" id="CHEBI:61717"/>
        <label>3</label>
    </ligand>
    <ligandPart>
        <name>Fe</name>
        <dbReference type="ChEBI" id="CHEBI:18248"/>
    </ligandPart>
</feature>
<evidence type="ECO:0000256" key="12">
    <source>
        <dbReference type="PIRSR" id="PIRSR000018-51"/>
    </source>
</evidence>
<dbReference type="GO" id="GO:0016614">
    <property type="term" value="F:oxidoreductase activity, acting on CH-OH group of donors"/>
    <property type="evidence" value="ECO:0007669"/>
    <property type="project" value="InterPro"/>
</dbReference>
<feature type="binding site" description="axial binding residue" evidence="12">
    <location>
        <position position="61"/>
    </location>
    <ligand>
        <name>heme c</name>
        <dbReference type="ChEBI" id="CHEBI:61717"/>
        <label>1</label>
    </ligand>
    <ligandPart>
        <name>Fe</name>
        <dbReference type="ChEBI" id="CHEBI:18248"/>
    </ligandPart>
</feature>
<comment type="cofactor">
    <cofactor evidence="11">
        <name>heme c</name>
        <dbReference type="ChEBI" id="CHEBI:61717"/>
    </cofactor>
    <text evidence="11">Binds 3 heme c groups covalently per subunit.</text>
</comment>
<dbReference type="InterPro" id="IPR008168">
    <property type="entry name" value="Cyt_C_IC"/>
</dbReference>
<comment type="caution">
    <text evidence="15">The sequence shown here is derived from an EMBL/GenBank/DDBJ whole genome shotgun (WGS) entry which is preliminary data.</text>
</comment>
<dbReference type="PRINTS" id="PR00605">
    <property type="entry name" value="CYTCHROMECIC"/>
</dbReference>
<feature type="binding site" description="axial binding residue" evidence="12">
    <location>
        <position position="208"/>
    </location>
    <ligand>
        <name>heme c</name>
        <dbReference type="ChEBI" id="CHEBI:61717"/>
        <label>2</label>
    </ligand>
    <ligandPart>
        <name>Fe</name>
        <dbReference type="ChEBI" id="CHEBI:18248"/>
    </ligandPart>
</feature>
<dbReference type="Proteomes" id="UP000094291">
    <property type="component" value="Unassembled WGS sequence"/>
</dbReference>
<dbReference type="SUPFAM" id="SSF46626">
    <property type="entry name" value="Cytochrome c"/>
    <property type="match status" value="3"/>
</dbReference>
<evidence type="ECO:0000256" key="3">
    <source>
        <dbReference type="ARBA" id="ARBA00022475"/>
    </source>
</evidence>
<keyword evidence="13" id="KW-1133">Transmembrane helix</keyword>
<comment type="subcellular location">
    <subcellularLocation>
        <location evidence="1">Cell membrane</location>
    </subcellularLocation>
</comment>
<keyword evidence="6" id="KW-0732">Signal</keyword>
<dbReference type="PROSITE" id="PS51007">
    <property type="entry name" value="CYTC"/>
    <property type="match status" value="3"/>
</dbReference>
<evidence type="ECO:0000256" key="2">
    <source>
        <dbReference type="ARBA" id="ARBA00022448"/>
    </source>
</evidence>
<feature type="transmembrane region" description="Helical" evidence="13">
    <location>
        <begin position="5"/>
        <end position="25"/>
    </location>
</feature>
<dbReference type="RefSeq" id="WP_068998911.1">
    <property type="nucleotide sequence ID" value="NZ_MDTQ01000001.1"/>
</dbReference>
<gene>
    <name evidence="15" type="ORF">BFW38_11665</name>
</gene>
<evidence type="ECO:0000256" key="4">
    <source>
        <dbReference type="ARBA" id="ARBA00022617"/>
    </source>
</evidence>
<evidence type="ECO:0000256" key="9">
    <source>
        <dbReference type="ARBA" id="ARBA00023004"/>
    </source>
</evidence>
<evidence type="ECO:0000256" key="10">
    <source>
        <dbReference type="ARBA" id="ARBA00023136"/>
    </source>
</evidence>
<keyword evidence="2" id="KW-0813">Transport</keyword>
<feature type="binding site" description="covalent" evidence="11">
    <location>
        <position position="207"/>
    </location>
    <ligand>
        <name>heme c</name>
        <dbReference type="ChEBI" id="CHEBI:61717"/>
        <label>2</label>
    </ligand>
</feature>
<keyword evidence="5 12" id="KW-0479">Metal-binding</keyword>
<dbReference type="InterPro" id="IPR051459">
    <property type="entry name" value="Cytochrome_c-type_DH"/>
</dbReference>
<dbReference type="InterPro" id="IPR036909">
    <property type="entry name" value="Cyt_c-like_dom_sf"/>
</dbReference>
<dbReference type="GO" id="GO:0009055">
    <property type="term" value="F:electron transfer activity"/>
    <property type="evidence" value="ECO:0007669"/>
    <property type="project" value="InterPro"/>
</dbReference>
<evidence type="ECO:0000256" key="1">
    <source>
        <dbReference type="ARBA" id="ARBA00004236"/>
    </source>
</evidence>
<evidence type="ECO:0000256" key="6">
    <source>
        <dbReference type="ARBA" id="ARBA00022729"/>
    </source>
</evidence>
<feature type="domain" description="Cytochrome c" evidence="14">
    <location>
        <begin position="43"/>
        <end position="146"/>
    </location>
</feature>
<evidence type="ECO:0000313" key="15">
    <source>
        <dbReference type="EMBL" id="ODC04090.1"/>
    </source>
</evidence>
<evidence type="ECO:0000256" key="8">
    <source>
        <dbReference type="ARBA" id="ARBA00022982"/>
    </source>
</evidence>
<feature type="binding site" description="covalent" evidence="11">
    <location>
        <position position="341"/>
    </location>
    <ligand>
        <name>heme c</name>
        <dbReference type="ChEBI" id="CHEBI:61717"/>
        <label>3</label>
    </ligand>
</feature>
<evidence type="ECO:0000259" key="14">
    <source>
        <dbReference type="PROSITE" id="PS51007"/>
    </source>
</evidence>
<name>A0A1E2VAQ0_9GAMM</name>
<evidence type="ECO:0000256" key="7">
    <source>
        <dbReference type="ARBA" id="ARBA00022737"/>
    </source>
</evidence>
<feature type="binding site" description="covalent" evidence="11">
    <location>
        <position position="204"/>
    </location>
    <ligand>
        <name>heme c</name>
        <dbReference type="ChEBI" id="CHEBI:61717"/>
        <label>2</label>
    </ligand>
</feature>
<dbReference type="OrthoDB" id="6073217at2"/>
<keyword evidence="16" id="KW-1185">Reference proteome</keyword>
<dbReference type="InterPro" id="IPR014353">
    <property type="entry name" value="Membr-bd_ADH_cyt_c"/>
</dbReference>
<dbReference type="Gene3D" id="1.10.760.10">
    <property type="entry name" value="Cytochrome c-like domain"/>
    <property type="match status" value="2"/>
</dbReference>
<keyword evidence="7" id="KW-0677">Repeat</keyword>
<keyword evidence="8" id="KW-0249">Electron transport</keyword>
<dbReference type="PIRSF" id="PIRSF000018">
    <property type="entry name" value="Mb_ADH_cyt_c"/>
    <property type="match status" value="1"/>
</dbReference>
<organism evidence="15 16">
    <name type="scientific">Terasakiispira papahanaumokuakeensis</name>
    <dbReference type="NCBI Taxonomy" id="197479"/>
    <lineage>
        <taxon>Bacteria</taxon>
        <taxon>Pseudomonadati</taxon>
        <taxon>Pseudomonadota</taxon>
        <taxon>Gammaproteobacteria</taxon>
        <taxon>Oceanospirillales</taxon>
        <taxon>Terasakiispira</taxon>
    </lineage>
</organism>
<dbReference type="GO" id="GO:0005886">
    <property type="term" value="C:plasma membrane"/>
    <property type="evidence" value="ECO:0007669"/>
    <property type="project" value="UniProtKB-SubCell"/>
</dbReference>
<feature type="domain" description="Cytochrome c" evidence="14">
    <location>
        <begin position="189"/>
        <end position="297"/>
    </location>
</feature>
<feature type="binding site" description="covalent" evidence="11">
    <location>
        <position position="57"/>
    </location>
    <ligand>
        <name>heme c</name>
        <dbReference type="ChEBI" id="CHEBI:61717"/>
        <label>1</label>
    </ligand>
</feature>
<proteinExistence type="predicted"/>
<sequence length="437" mass="47970">MRKRLIYGVCLVAIVGLAGFSLYAWHPAIDPITPPSADQFPQEMIDQGEMLASAGYCSTCHTSPGGQPYAGNYEMHTGFGTIYSSNITPDPETGIGRWSEEAFIRAMRTGVSRDGHHLLPAFPYEHFNKMTDHDLKAIYAYIMTSVPAVDEEKKANGVPFPLNMRWLQAGWKLLFADTAPFEPDPQKSDQWNRGAYLAEGVAHCGACHTPRNAVGAEQYDQMYEGAAIDGWIAPSLTPSNPSPIPWRQQDFYTYLRTGNSMLHGSAAGPMAPVIHQGLAALPDRDIQAISLYLSHDEPSQVDRDEALDAEFHEALQSALTDQATIPDARINEGARLYATACSSCHYNGQHLVKGRPLLTIDSSTHLDAPTNLVNVILDGLRADQGISGVVMPGFRDALSDAEIAQIAAYLRHTAGESPWPNLQQQVTDVRQQPRFEH</sequence>